<feature type="region of interest" description="Disordered" evidence="1">
    <location>
        <begin position="67"/>
        <end position="87"/>
    </location>
</feature>
<dbReference type="OrthoDB" id="423559at2759"/>
<proteinExistence type="predicted"/>
<dbReference type="AlphaFoldDB" id="A0A4Y7RJG4"/>
<reference evidence="2 3" key="1">
    <citation type="journal article" date="2019" name="Nat. Ecol. Evol.">
        <title>Megaphylogeny resolves global patterns of mushroom evolution.</title>
        <authorList>
            <person name="Varga T."/>
            <person name="Krizsan K."/>
            <person name="Foldi C."/>
            <person name="Dima B."/>
            <person name="Sanchez-Garcia M."/>
            <person name="Sanchez-Ramirez S."/>
            <person name="Szollosi G.J."/>
            <person name="Szarkandi J.G."/>
            <person name="Papp V."/>
            <person name="Albert L."/>
            <person name="Andreopoulos W."/>
            <person name="Angelini C."/>
            <person name="Antonin V."/>
            <person name="Barry K.W."/>
            <person name="Bougher N.L."/>
            <person name="Buchanan P."/>
            <person name="Buyck B."/>
            <person name="Bense V."/>
            <person name="Catcheside P."/>
            <person name="Chovatia M."/>
            <person name="Cooper J."/>
            <person name="Damon W."/>
            <person name="Desjardin D."/>
            <person name="Finy P."/>
            <person name="Geml J."/>
            <person name="Haridas S."/>
            <person name="Hughes K."/>
            <person name="Justo A."/>
            <person name="Karasinski D."/>
            <person name="Kautmanova I."/>
            <person name="Kiss B."/>
            <person name="Kocsube S."/>
            <person name="Kotiranta H."/>
            <person name="LaButti K.M."/>
            <person name="Lechner B.E."/>
            <person name="Liimatainen K."/>
            <person name="Lipzen A."/>
            <person name="Lukacs Z."/>
            <person name="Mihaltcheva S."/>
            <person name="Morgado L.N."/>
            <person name="Niskanen T."/>
            <person name="Noordeloos M.E."/>
            <person name="Ohm R.A."/>
            <person name="Ortiz-Santana B."/>
            <person name="Ovrebo C."/>
            <person name="Racz N."/>
            <person name="Riley R."/>
            <person name="Savchenko A."/>
            <person name="Shiryaev A."/>
            <person name="Soop K."/>
            <person name="Spirin V."/>
            <person name="Szebenyi C."/>
            <person name="Tomsovsky M."/>
            <person name="Tulloss R.E."/>
            <person name="Uehling J."/>
            <person name="Grigoriev I.V."/>
            <person name="Vagvolgyi C."/>
            <person name="Papp T."/>
            <person name="Martin F.M."/>
            <person name="Miettinen O."/>
            <person name="Hibbett D.S."/>
            <person name="Nagy L.G."/>
        </authorList>
    </citation>
    <scope>NUCLEOTIDE SEQUENCE [LARGE SCALE GENOMIC DNA]</scope>
    <source>
        <strain evidence="2 3">FP101781</strain>
    </source>
</reference>
<protein>
    <recommendedName>
        <fullName evidence="4">SNF2 N-terminal domain-containing protein</fullName>
    </recommendedName>
</protein>
<gene>
    <name evidence="2" type="ORF">FA13DRAFT_1139149</name>
</gene>
<comment type="caution">
    <text evidence="2">The sequence shown here is derived from an EMBL/GenBank/DDBJ whole genome shotgun (WGS) entry which is preliminary data.</text>
</comment>
<dbReference type="Proteomes" id="UP000298030">
    <property type="component" value="Unassembled WGS sequence"/>
</dbReference>
<accession>A0A4Y7RJG4</accession>
<organism evidence="2 3">
    <name type="scientific">Coprinellus micaceus</name>
    <name type="common">Glistening ink-cap mushroom</name>
    <name type="synonym">Coprinus micaceus</name>
    <dbReference type="NCBI Taxonomy" id="71717"/>
    <lineage>
        <taxon>Eukaryota</taxon>
        <taxon>Fungi</taxon>
        <taxon>Dikarya</taxon>
        <taxon>Basidiomycota</taxon>
        <taxon>Agaricomycotina</taxon>
        <taxon>Agaricomycetes</taxon>
        <taxon>Agaricomycetidae</taxon>
        <taxon>Agaricales</taxon>
        <taxon>Agaricineae</taxon>
        <taxon>Psathyrellaceae</taxon>
        <taxon>Coprinellus</taxon>
    </lineage>
</organism>
<name>A0A4Y7RJG4_COPMI</name>
<sequence>MESTLDKLMSDKSKSAGSNYMSVLLLLLRLRQACNHPLLVSKDFKKDAEAVDPPLRRVEAGMRKMTALSPLSASSPSSGSARCAPLC</sequence>
<dbReference type="EMBL" id="QPFP01000538">
    <property type="protein sequence ID" value="TEB08842.1"/>
    <property type="molecule type" value="Genomic_DNA"/>
</dbReference>
<evidence type="ECO:0000313" key="3">
    <source>
        <dbReference type="Proteomes" id="UP000298030"/>
    </source>
</evidence>
<evidence type="ECO:0000313" key="2">
    <source>
        <dbReference type="EMBL" id="TEB08842.1"/>
    </source>
</evidence>
<dbReference type="STRING" id="71717.A0A4Y7RJG4"/>
<feature type="compositionally biased region" description="Low complexity" evidence="1">
    <location>
        <begin position="67"/>
        <end position="81"/>
    </location>
</feature>
<keyword evidence="3" id="KW-1185">Reference proteome</keyword>
<evidence type="ECO:0008006" key="4">
    <source>
        <dbReference type="Google" id="ProtNLM"/>
    </source>
</evidence>
<evidence type="ECO:0000256" key="1">
    <source>
        <dbReference type="SAM" id="MobiDB-lite"/>
    </source>
</evidence>